<comment type="similarity">
    <text evidence="1">Belongs to the class IV-like SAM-binding methyltransferase superfamily. RNA methyltransferase TrmH family.</text>
</comment>
<dbReference type="CDD" id="cd18103">
    <property type="entry name" value="SpoU-like_RlmB"/>
    <property type="match status" value="1"/>
</dbReference>
<evidence type="ECO:0000256" key="2">
    <source>
        <dbReference type="ARBA" id="ARBA00022603"/>
    </source>
</evidence>
<proteinExistence type="inferred from homology"/>
<organism evidence="5">
    <name type="scientific">hydrothermal vent metagenome</name>
    <dbReference type="NCBI Taxonomy" id="652676"/>
    <lineage>
        <taxon>unclassified sequences</taxon>
        <taxon>metagenomes</taxon>
        <taxon>ecological metagenomes</taxon>
    </lineage>
</organism>
<dbReference type="SUPFAM" id="SSF75217">
    <property type="entry name" value="alpha/beta knot"/>
    <property type="match status" value="1"/>
</dbReference>
<dbReference type="PANTHER" id="PTHR46429">
    <property type="entry name" value="23S RRNA (GUANOSINE-2'-O-)-METHYLTRANSFERASE RLMB"/>
    <property type="match status" value="1"/>
</dbReference>
<dbReference type="Pfam" id="PF00588">
    <property type="entry name" value="SpoU_methylase"/>
    <property type="match status" value="1"/>
</dbReference>
<sequence>MNDTRGKGTGQWLYGVNSVREALRAERTVHEVYVYRERTDRIKNEIVALATRSSIRVKFVDKAFFSGFPKGHQGVAVRVSPEKVVGLEDLFSISRRKGEPPFYLIVDGVVDPGNLGAIIRTAEVGGVHGIILQKRRIASGETVAKASAGAIEYLPTVRVSNIKHAMRELREKGVTIYSAEAEAEELYWAADLTIPIALVVGSEGKGIRPTVKRYCDLMVKIPVFGKINSLNVSVATGILVYEAVRQRMSA</sequence>
<evidence type="ECO:0000259" key="4">
    <source>
        <dbReference type="SMART" id="SM00967"/>
    </source>
</evidence>
<dbReference type="Gene3D" id="3.40.1280.10">
    <property type="match status" value="1"/>
</dbReference>
<dbReference type="InterPro" id="IPR013123">
    <property type="entry name" value="SpoU_subst-bd"/>
</dbReference>
<protein>
    <submittedName>
        <fullName evidence="5">23S rRNA (Guanosine(2251)-2'-O)-methyltransferase</fullName>
        <ecNumber evidence="5">2.1.1.185</ecNumber>
    </submittedName>
</protein>
<feature type="domain" description="RNA 2-O ribose methyltransferase substrate binding" evidence="4">
    <location>
        <begin position="12"/>
        <end position="85"/>
    </location>
</feature>
<dbReference type="InterPro" id="IPR029028">
    <property type="entry name" value="Alpha/beta_knot_MTases"/>
</dbReference>
<dbReference type="GO" id="GO:0005829">
    <property type="term" value="C:cytosol"/>
    <property type="evidence" value="ECO:0007669"/>
    <property type="project" value="TreeGrafter"/>
</dbReference>
<dbReference type="Pfam" id="PF08032">
    <property type="entry name" value="SpoU_sub_bind"/>
    <property type="match status" value="1"/>
</dbReference>
<reference evidence="5" key="1">
    <citation type="submission" date="2018-06" db="EMBL/GenBank/DDBJ databases">
        <authorList>
            <person name="Zhirakovskaya E."/>
        </authorList>
    </citation>
    <scope>NUCLEOTIDE SEQUENCE</scope>
</reference>
<evidence type="ECO:0000313" key="5">
    <source>
        <dbReference type="EMBL" id="VAX33904.1"/>
    </source>
</evidence>
<dbReference type="GO" id="GO:0003723">
    <property type="term" value="F:RNA binding"/>
    <property type="evidence" value="ECO:0007669"/>
    <property type="project" value="InterPro"/>
</dbReference>
<accession>A0A3B1DCY5</accession>
<dbReference type="AlphaFoldDB" id="A0A3B1DCY5"/>
<dbReference type="InterPro" id="IPR004441">
    <property type="entry name" value="rRNA_MeTrfase_TrmH"/>
</dbReference>
<dbReference type="InterPro" id="IPR029064">
    <property type="entry name" value="Ribosomal_eL30-like_sf"/>
</dbReference>
<gene>
    <name evidence="5" type="ORF">MNBD_NITROSPIRAE03-572</name>
</gene>
<keyword evidence="3 5" id="KW-0808">Transferase</keyword>
<evidence type="ECO:0000256" key="1">
    <source>
        <dbReference type="ARBA" id="ARBA00007228"/>
    </source>
</evidence>
<dbReference type="EMBL" id="UOGI01000217">
    <property type="protein sequence ID" value="VAX33904.1"/>
    <property type="molecule type" value="Genomic_DNA"/>
</dbReference>
<keyword evidence="2 5" id="KW-0489">Methyltransferase</keyword>
<dbReference type="InterPro" id="IPR001537">
    <property type="entry name" value="SpoU_MeTrfase"/>
</dbReference>
<name>A0A3B1DCY5_9ZZZZ</name>
<dbReference type="NCBIfam" id="TIGR00186">
    <property type="entry name" value="rRNA_methyl_3"/>
    <property type="match status" value="1"/>
</dbReference>
<dbReference type="InterPro" id="IPR029026">
    <property type="entry name" value="tRNA_m1G_MTases_N"/>
</dbReference>
<dbReference type="GO" id="GO:0032259">
    <property type="term" value="P:methylation"/>
    <property type="evidence" value="ECO:0007669"/>
    <property type="project" value="UniProtKB-KW"/>
</dbReference>
<dbReference type="Gene3D" id="3.30.1330.30">
    <property type="match status" value="1"/>
</dbReference>
<evidence type="ECO:0000256" key="3">
    <source>
        <dbReference type="ARBA" id="ARBA00022679"/>
    </source>
</evidence>
<dbReference type="GO" id="GO:0006396">
    <property type="term" value="P:RNA processing"/>
    <property type="evidence" value="ECO:0007669"/>
    <property type="project" value="InterPro"/>
</dbReference>
<dbReference type="GO" id="GO:0008173">
    <property type="term" value="F:RNA methyltransferase activity"/>
    <property type="evidence" value="ECO:0007669"/>
    <property type="project" value="InterPro"/>
</dbReference>
<dbReference type="SUPFAM" id="SSF55315">
    <property type="entry name" value="L30e-like"/>
    <property type="match status" value="1"/>
</dbReference>
<dbReference type="SMART" id="SM00967">
    <property type="entry name" value="SpoU_sub_bind"/>
    <property type="match status" value="1"/>
</dbReference>
<dbReference type="FunFam" id="3.40.1280.10:FF:000008">
    <property type="entry name" value="Group 3 RNA methyltransferase TrmH"/>
    <property type="match status" value="1"/>
</dbReference>
<dbReference type="EC" id="2.1.1.185" evidence="5"/>
<dbReference type="PANTHER" id="PTHR46429:SF1">
    <property type="entry name" value="23S RRNA (GUANOSINE-2'-O-)-METHYLTRANSFERASE RLMB"/>
    <property type="match status" value="1"/>
</dbReference>